<dbReference type="STRING" id="444157.Tneu_0606"/>
<keyword evidence="2" id="KW-1185">Reference proteome</keyword>
<dbReference type="Proteomes" id="UP000001694">
    <property type="component" value="Chromosome"/>
</dbReference>
<dbReference type="eggNOG" id="arCOG00746">
    <property type="taxonomic scope" value="Archaea"/>
</dbReference>
<dbReference type="HOGENOM" id="CLU_181231_1_0_2"/>
<evidence type="ECO:0000313" key="1">
    <source>
        <dbReference type="EMBL" id="ACB39545.1"/>
    </source>
</evidence>
<gene>
    <name evidence="1" type="ordered locus">Tneu_0606</name>
</gene>
<proteinExistence type="predicted"/>
<dbReference type="OrthoDB" id="27735at2157"/>
<dbReference type="KEGG" id="tne:Tneu_0606"/>
<reference evidence="1" key="1">
    <citation type="submission" date="2008-03" db="EMBL/GenBank/DDBJ databases">
        <title>Complete sequence of Thermoproteus neutrophilus V24Sta.</title>
        <authorList>
            <consortium name="US DOE Joint Genome Institute"/>
            <person name="Copeland A."/>
            <person name="Lucas S."/>
            <person name="Lapidus A."/>
            <person name="Glavina del Rio T."/>
            <person name="Dalin E."/>
            <person name="Tice H."/>
            <person name="Bruce D."/>
            <person name="Goodwin L."/>
            <person name="Pitluck S."/>
            <person name="Sims D."/>
            <person name="Brettin T."/>
            <person name="Detter J.C."/>
            <person name="Han C."/>
            <person name="Kuske C.R."/>
            <person name="Schmutz J."/>
            <person name="Larimer F."/>
            <person name="Land M."/>
            <person name="Hauser L."/>
            <person name="Kyrpides N."/>
            <person name="Mikhailova N."/>
            <person name="Biddle J.F."/>
            <person name="Zhang Z."/>
            <person name="Fitz-Gibbon S.T."/>
            <person name="Lowe T.M."/>
            <person name="Saltikov C."/>
            <person name="House C.H."/>
            <person name="Richardson P."/>
        </authorList>
    </citation>
    <scope>NUCLEOTIDE SEQUENCE [LARGE SCALE GENOMIC DNA]</scope>
    <source>
        <strain evidence="1">V24Sta</strain>
    </source>
</reference>
<protein>
    <submittedName>
        <fullName evidence="1">PaREP10</fullName>
    </submittedName>
</protein>
<organism evidence="1 2">
    <name type="scientific">Pyrobaculum neutrophilum (strain DSM 2338 / JCM 9278 / NBRC 100436 / V24Sta)</name>
    <name type="common">Thermoproteus neutrophilus</name>
    <dbReference type="NCBI Taxonomy" id="444157"/>
    <lineage>
        <taxon>Archaea</taxon>
        <taxon>Thermoproteota</taxon>
        <taxon>Thermoprotei</taxon>
        <taxon>Thermoproteales</taxon>
        <taxon>Thermoproteaceae</taxon>
        <taxon>Pyrobaculum</taxon>
    </lineage>
</organism>
<evidence type="ECO:0000313" key="2">
    <source>
        <dbReference type="Proteomes" id="UP000001694"/>
    </source>
</evidence>
<dbReference type="AlphaFoldDB" id="B1YCN2"/>
<dbReference type="GeneID" id="58787330"/>
<name>B1YCN2_PYRNV</name>
<accession>B1YCN2</accession>
<dbReference type="RefSeq" id="WP_012349965.1">
    <property type="nucleotide sequence ID" value="NC_010525.1"/>
</dbReference>
<dbReference type="EMBL" id="CP001014">
    <property type="protein sequence ID" value="ACB39545.1"/>
    <property type="molecule type" value="Genomic_DNA"/>
</dbReference>
<sequence>MPSVRDVLGVSAVSLMRYGVRPEDDVYTAISLLERRAPHLAKLLKAVAGVGGAS</sequence>